<dbReference type="AlphaFoldDB" id="A0A382XVH8"/>
<dbReference type="EMBL" id="UINC01170720">
    <property type="protein sequence ID" value="SVD74904.1"/>
    <property type="molecule type" value="Genomic_DNA"/>
</dbReference>
<feature type="non-terminal residue" evidence="1">
    <location>
        <position position="209"/>
    </location>
</feature>
<evidence type="ECO:0000313" key="1">
    <source>
        <dbReference type="EMBL" id="SVD74904.1"/>
    </source>
</evidence>
<sequence>MAHEFKIMNTTGTITTYTDYDSIPLSSLLHVISFKPDIGTLVDSNEILLEIDTFDSGTTDNFVTEPTLTTIEVELETETSTGGLLLETGDDVSMEDFTFIEERTLTDGDDIVLNGTDSSSTNADSNLILESADGRHRIVPENFIDGVEITEDITLATFARESVSISSTDNDVRDVKFNNDGTKIFILGRANDNVYEYSVSTPFDVSTMS</sequence>
<gene>
    <name evidence="1" type="ORF">METZ01_LOCUS427758</name>
</gene>
<organism evidence="1">
    <name type="scientific">marine metagenome</name>
    <dbReference type="NCBI Taxonomy" id="408172"/>
    <lineage>
        <taxon>unclassified sequences</taxon>
        <taxon>metagenomes</taxon>
        <taxon>ecological metagenomes</taxon>
    </lineage>
</organism>
<accession>A0A382XVH8</accession>
<protein>
    <submittedName>
        <fullName evidence="1">Uncharacterized protein</fullName>
    </submittedName>
</protein>
<name>A0A382XVH8_9ZZZZ</name>
<reference evidence="1" key="1">
    <citation type="submission" date="2018-05" db="EMBL/GenBank/DDBJ databases">
        <authorList>
            <person name="Lanie J.A."/>
            <person name="Ng W.-L."/>
            <person name="Kazmierczak K.M."/>
            <person name="Andrzejewski T.M."/>
            <person name="Davidsen T.M."/>
            <person name="Wayne K.J."/>
            <person name="Tettelin H."/>
            <person name="Glass J.I."/>
            <person name="Rusch D."/>
            <person name="Podicherti R."/>
            <person name="Tsui H.-C.T."/>
            <person name="Winkler M.E."/>
        </authorList>
    </citation>
    <scope>NUCLEOTIDE SEQUENCE</scope>
</reference>
<proteinExistence type="predicted"/>